<evidence type="ECO:0000313" key="3">
    <source>
        <dbReference type="Proteomes" id="UP000479710"/>
    </source>
</evidence>
<keyword evidence="3" id="KW-1185">Reference proteome</keyword>
<name>A0A6G1BJ77_9ORYZ</name>
<feature type="region of interest" description="Disordered" evidence="1">
    <location>
        <begin position="1"/>
        <end position="22"/>
    </location>
</feature>
<sequence length="95" mass="9773">KKCLGNNYTNWNGGGSRQHQPEAATTAFTGVRSRSGTGAMLLQVAEIGVGKGREAVTEIGVGLCWGDALQMEAATAEELAPGCATSPQIVGIILK</sequence>
<dbReference type="AlphaFoldDB" id="A0A6G1BJ77"/>
<comment type="caution">
    <text evidence="2">The sequence shown here is derived from an EMBL/GenBank/DDBJ whole genome shotgun (WGS) entry which is preliminary data.</text>
</comment>
<protein>
    <submittedName>
        <fullName evidence="2">Uncharacterized protein</fullName>
    </submittedName>
</protein>
<organism evidence="2 3">
    <name type="scientific">Oryza meyeriana var. granulata</name>
    <dbReference type="NCBI Taxonomy" id="110450"/>
    <lineage>
        <taxon>Eukaryota</taxon>
        <taxon>Viridiplantae</taxon>
        <taxon>Streptophyta</taxon>
        <taxon>Embryophyta</taxon>
        <taxon>Tracheophyta</taxon>
        <taxon>Spermatophyta</taxon>
        <taxon>Magnoliopsida</taxon>
        <taxon>Liliopsida</taxon>
        <taxon>Poales</taxon>
        <taxon>Poaceae</taxon>
        <taxon>BOP clade</taxon>
        <taxon>Oryzoideae</taxon>
        <taxon>Oryzeae</taxon>
        <taxon>Oryzinae</taxon>
        <taxon>Oryza</taxon>
        <taxon>Oryza meyeriana</taxon>
    </lineage>
</organism>
<feature type="non-terminal residue" evidence="2">
    <location>
        <position position="1"/>
    </location>
</feature>
<dbReference type="EMBL" id="SPHZ02000012">
    <property type="protein sequence ID" value="KAF0887976.1"/>
    <property type="molecule type" value="Genomic_DNA"/>
</dbReference>
<evidence type="ECO:0000256" key="1">
    <source>
        <dbReference type="SAM" id="MobiDB-lite"/>
    </source>
</evidence>
<evidence type="ECO:0000313" key="2">
    <source>
        <dbReference type="EMBL" id="KAF0887976.1"/>
    </source>
</evidence>
<reference evidence="2 3" key="1">
    <citation type="submission" date="2019-11" db="EMBL/GenBank/DDBJ databases">
        <title>Whole genome sequence of Oryza granulata.</title>
        <authorList>
            <person name="Li W."/>
        </authorList>
    </citation>
    <scope>NUCLEOTIDE SEQUENCE [LARGE SCALE GENOMIC DNA]</scope>
    <source>
        <strain evidence="3">cv. Menghai</strain>
        <tissue evidence="2">Leaf</tissue>
    </source>
</reference>
<proteinExistence type="predicted"/>
<gene>
    <name evidence="2" type="ORF">E2562_006898</name>
</gene>
<accession>A0A6G1BJ77</accession>
<dbReference type="Proteomes" id="UP000479710">
    <property type="component" value="Unassembled WGS sequence"/>
</dbReference>
<feature type="compositionally biased region" description="Polar residues" evidence="1">
    <location>
        <begin position="1"/>
        <end position="11"/>
    </location>
</feature>